<reference evidence="5" key="2">
    <citation type="submission" date="2025-04" db="UniProtKB">
        <authorList>
            <consortium name="RefSeq"/>
        </authorList>
    </citation>
    <scope>IDENTIFICATION</scope>
    <source>
        <tissue evidence="5">Leukocyte</tissue>
    </source>
</reference>
<keyword evidence="4" id="KW-1185">Reference proteome</keyword>
<comment type="similarity">
    <text evidence="1">Belongs to the NUPR family.</text>
</comment>
<evidence type="ECO:0000313" key="5">
    <source>
        <dbReference type="RefSeq" id="XP_020013606.1"/>
    </source>
</evidence>
<reference evidence="3" key="1">
    <citation type="submission" date="2023-09" db="UniProtKB">
        <authorList>
            <consortium name="Ensembl"/>
        </authorList>
    </citation>
    <scope>IDENTIFICATION</scope>
</reference>
<dbReference type="InterPro" id="IPR018792">
    <property type="entry name" value="NUPR1-like"/>
</dbReference>
<dbReference type="GO" id="GO:0005634">
    <property type="term" value="C:nucleus"/>
    <property type="evidence" value="ECO:0007669"/>
    <property type="project" value="TreeGrafter"/>
</dbReference>
<gene>
    <name evidence="3 5" type="primary">Nupr1</name>
</gene>
<evidence type="ECO:0000313" key="4">
    <source>
        <dbReference type="Proteomes" id="UP001732720"/>
    </source>
</evidence>
<dbReference type="Proteomes" id="UP001732720">
    <property type="component" value="Chromosome 17"/>
</dbReference>
<dbReference type="PANTHER" id="PTHR17149">
    <property type="entry name" value="NUCLEAR PROTEIN 1 AND 2"/>
    <property type="match status" value="1"/>
</dbReference>
<dbReference type="Ensembl" id="ENSCCNT00000000436.1">
    <property type="protein sequence ID" value="ENSCCNP00000000338.1"/>
    <property type="gene ID" value="ENSCCNG00000000397.1"/>
</dbReference>
<dbReference type="OrthoDB" id="10030453at2759"/>
<dbReference type="CTD" id="26471"/>
<feature type="compositionally biased region" description="Basic and acidic residues" evidence="2">
    <location>
        <begin position="27"/>
        <end position="36"/>
    </location>
</feature>
<evidence type="ECO:0000313" key="3">
    <source>
        <dbReference type="Ensembl" id="ENSCCNP00000000338.1"/>
    </source>
</evidence>
<organism evidence="3">
    <name type="scientific">Castor canadensis</name>
    <name type="common">American beaver</name>
    <dbReference type="NCBI Taxonomy" id="51338"/>
    <lineage>
        <taxon>Eukaryota</taxon>
        <taxon>Metazoa</taxon>
        <taxon>Chordata</taxon>
        <taxon>Craniata</taxon>
        <taxon>Vertebrata</taxon>
        <taxon>Euteleostomi</taxon>
        <taxon>Mammalia</taxon>
        <taxon>Eutheria</taxon>
        <taxon>Euarchontoglires</taxon>
        <taxon>Glires</taxon>
        <taxon>Rodentia</taxon>
        <taxon>Castorimorpha</taxon>
        <taxon>Castoridae</taxon>
        <taxon>Castor</taxon>
    </lineage>
</organism>
<feature type="region of interest" description="Disordered" evidence="2">
    <location>
        <begin position="1"/>
        <end position="133"/>
    </location>
</feature>
<dbReference type="AlphaFoldDB" id="A0A8C0VUJ4"/>
<dbReference type="GO" id="GO:0045786">
    <property type="term" value="P:negative regulation of cell cycle"/>
    <property type="evidence" value="ECO:0007669"/>
    <property type="project" value="TreeGrafter"/>
</dbReference>
<protein>
    <submittedName>
        <fullName evidence="5">Nuclear protein 1</fullName>
    </submittedName>
</protein>
<name>A0A8C0VUJ4_CASCN</name>
<dbReference type="Pfam" id="PF10195">
    <property type="entry name" value="Phospho_p8"/>
    <property type="match status" value="1"/>
</dbReference>
<sequence length="133" mass="14556">MGWVLELHQTGPAGREPAETSLISRDQGTRREEEARPGQGKTGKTEIQAHPGTMATLPSAASPSWQPLGPEDEDASLDQYDLYSLAHPYIVGGGRKGRTKREAAANTNRPSPGGHERKLVTKFQNSERKKARR</sequence>
<accession>A0A8C0VUJ4</accession>
<dbReference type="RefSeq" id="XP_020013606.1">
    <property type="nucleotide sequence ID" value="XM_020158017.1"/>
</dbReference>
<dbReference type="PANTHER" id="PTHR17149:SF5">
    <property type="entry name" value="NUCLEAR PROTEIN 1"/>
    <property type="match status" value="1"/>
</dbReference>
<dbReference type="GO" id="GO:0008285">
    <property type="term" value="P:negative regulation of cell population proliferation"/>
    <property type="evidence" value="ECO:0007669"/>
    <property type="project" value="TreeGrafter"/>
</dbReference>
<evidence type="ECO:0000256" key="2">
    <source>
        <dbReference type="SAM" id="MobiDB-lite"/>
    </source>
</evidence>
<proteinExistence type="inferred from homology"/>
<dbReference type="GeneID" id="109682644"/>
<evidence type="ECO:0000256" key="1">
    <source>
        <dbReference type="ARBA" id="ARBA00009380"/>
    </source>
</evidence>
<dbReference type="KEGG" id="ccan:109682644"/>